<dbReference type="EMBL" id="DYVY01000057">
    <property type="protein sequence ID" value="HJF93811.1"/>
    <property type="molecule type" value="Genomic_DNA"/>
</dbReference>
<keyword evidence="5 8" id="KW-0808">Transferase</keyword>
<evidence type="ECO:0000256" key="5">
    <source>
        <dbReference type="ARBA" id="ARBA00022679"/>
    </source>
</evidence>
<dbReference type="InterPro" id="IPR022417">
    <property type="entry name" value="Porphobilin_deaminase_N"/>
</dbReference>
<comment type="subunit">
    <text evidence="4 8">Monomer.</text>
</comment>
<dbReference type="AlphaFoldDB" id="A0A921HZP5"/>
<dbReference type="InterPro" id="IPR022419">
    <property type="entry name" value="Porphobilin_deaminase_cofac_BS"/>
</dbReference>
<gene>
    <name evidence="8 11" type="primary">hemC</name>
    <name evidence="11" type="ORF">K8V82_03365</name>
</gene>
<evidence type="ECO:0000313" key="12">
    <source>
        <dbReference type="Proteomes" id="UP000769156"/>
    </source>
</evidence>
<evidence type="ECO:0000256" key="2">
    <source>
        <dbReference type="ARBA" id="ARBA00004735"/>
    </source>
</evidence>
<name>A0A921HZP5_9FIRM</name>
<dbReference type="GO" id="GO:0005737">
    <property type="term" value="C:cytoplasm"/>
    <property type="evidence" value="ECO:0007669"/>
    <property type="project" value="UniProtKB-UniRule"/>
</dbReference>
<comment type="catalytic activity">
    <reaction evidence="7 8">
        <text>4 porphobilinogen + H2O = hydroxymethylbilane + 4 NH4(+)</text>
        <dbReference type="Rhea" id="RHEA:13185"/>
        <dbReference type="ChEBI" id="CHEBI:15377"/>
        <dbReference type="ChEBI" id="CHEBI:28938"/>
        <dbReference type="ChEBI" id="CHEBI:57845"/>
        <dbReference type="ChEBI" id="CHEBI:58126"/>
        <dbReference type="EC" id="2.5.1.61"/>
    </reaction>
</comment>
<organism evidence="11 12">
    <name type="scientific">Lachnoclostridium phocaeense</name>
    <dbReference type="NCBI Taxonomy" id="1871021"/>
    <lineage>
        <taxon>Bacteria</taxon>
        <taxon>Bacillati</taxon>
        <taxon>Bacillota</taxon>
        <taxon>Clostridia</taxon>
        <taxon>Lachnospirales</taxon>
        <taxon>Lachnospiraceae</taxon>
    </lineage>
</organism>
<dbReference type="SUPFAM" id="SSF54782">
    <property type="entry name" value="Porphobilinogen deaminase (hydroxymethylbilane synthase), C-terminal domain"/>
    <property type="match status" value="1"/>
</dbReference>
<keyword evidence="6 8" id="KW-0627">Porphyrin biosynthesis</keyword>
<protein>
    <recommendedName>
        <fullName evidence="8">Porphobilinogen deaminase</fullName>
        <shortName evidence="8">PBG</shortName>
        <ecNumber evidence="8">2.5.1.61</ecNumber>
    </recommendedName>
    <alternativeName>
        <fullName evidence="8">Hydroxymethylbilane synthase</fullName>
        <shortName evidence="8">HMBS</shortName>
    </alternativeName>
    <alternativeName>
        <fullName evidence="8">Pre-uroporphyrinogen synthase</fullName>
    </alternativeName>
</protein>
<dbReference type="GO" id="GO:0006782">
    <property type="term" value="P:protoporphyrinogen IX biosynthetic process"/>
    <property type="evidence" value="ECO:0007669"/>
    <property type="project" value="UniProtKB-UniRule"/>
</dbReference>
<dbReference type="NCBIfam" id="TIGR00212">
    <property type="entry name" value="hemC"/>
    <property type="match status" value="1"/>
</dbReference>
<dbReference type="FunFam" id="3.40.190.10:FF:000004">
    <property type="entry name" value="Porphobilinogen deaminase"/>
    <property type="match status" value="1"/>
</dbReference>
<dbReference type="Proteomes" id="UP000769156">
    <property type="component" value="Unassembled WGS sequence"/>
</dbReference>
<comment type="cofactor">
    <cofactor evidence="8">
        <name>dipyrromethane</name>
        <dbReference type="ChEBI" id="CHEBI:60342"/>
    </cofactor>
    <text evidence="8">Binds 1 dipyrromethane group covalently.</text>
</comment>
<dbReference type="EC" id="2.5.1.61" evidence="8"/>
<dbReference type="Pfam" id="PF03900">
    <property type="entry name" value="Porphobil_deamC"/>
    <property type="match status" value="1"/>
</dbReference>
<comment type="caution">
    <text evidence="11">The sequence shown here is derived from an EMBL/GenBank/DDBJ whole genome shotgun (WGS) entry which is preliminary data.</text>
</comment>
<dbReference type="PANTHER" id="PTHR11557">
    <property type="entry name" value="PORPHOBILINOGEN DEAMINASE"/>
    <property type="match status" value="1"/>
</dbReference>
<reference evidence="11" key="2">
    <citation type="submission" date="2021-09" db="EMBL/GenBank/DDBJ databases">
        <authorList>
            <person name="Gilroy R."/>
        </authorList>
    </citation>
    <scope>NUCLEOTIDE SEQUENCE</scope>
    <source>
        <strain evidence="11">ChiSjej5B23-16112</strain>
    </source>
</reference>
<comment type="similarity">
    <text evidence="3 8">Belongs to the HMBS family.</text>
</comment>
<dbReference type="Gene3D" id="3.30.160.40">
    <property type="entry name" value="Porphobilinogen deaminase, C-terminal domain"/>
    <property type="match status" value="1"/>
</dbReference>
<comment type="function">
    <text evidence="1 8">Tetrapolymerization of the monopyrrole PBG into the hydroxymethylbilane pre-uroporphyrinogen in several discrete steps.</text>
</comment>
<feature type="modified residue" description="S-(dipyrrolylmethanemethyl)cysteine" evidence="8">
    <location>
        <position position="234"/>
    </location>
</feature>
<accession>A0A921HZP5</accession>
<dbReference type="PANTHER" id="PTHR11557:SF0">
    <property type="entry name" value="PORPHOBILINOGEN DEAMINASE"/>
    <property type="match status" value="1"/>
</dbReference>
<comment type="miscellaneous">
    <text evidence="8">The porphobilinogen subunits are added to the dipyrromethane group.</text>
</comment>
<dbReference type="Pfam" id="PF01379">
    <property type="entry name" value="Porphobil_deam"/>
    <property type="match status" value="1"/>
</dbReference>
<dbReference type="SUPFAM" id="SSF53850">
    <property type="entry name" value="Periplasmic binding protein-like II"/>
    <property type="match status" value="1"/>
</dbReference>
<comment type="pathway">
    <text evidence="2">Porphyrin-containing compound metabolism; protoporphyrin-IX biosynthesis; coproporphyrinogen-III from 5-aminolevulinate: step 2/4.</text>
</comment>
<feature type="domain" description="Porphobilinogen deaminase C-terminal" evidence="10">
    <location>
        <begin position="218"/>
        <end position="291"/>
    </location>
</feature>
<evidence type="ECO:0000313" key="11">
    <source>
        <dbReference type="EMBL" id="HJF93811.1"/>
    </source>
</evidence>
<evidence type="ECO:0000256" key="4">
    <source>
        <dbReference type="ARBA" id="ARBA00011245"/>
    </source>
</evidence>
<evidence type="ECO:0000259" key="9">
    <source>
        <dbReference type="Pfam" id="PF01379"/>
    </source>
</evidence>
<dbReference type="InterPro" id="IPR000860">
    <property type="entry name" value="HemC"/>
</dbReference>
<feature type="domain" description="Porphobilinogen deaminase N-terminal" evidence="9">
    <location>
        <begin position="3"/>
        <end position="202"/>
    </location>
</feature>
<sequence>MRITVGSRQSRLAVRQAQIVMEELEKHHPEAEVSLVTMKTTGDRILHKTLDQIGGKGLFIKELDLALQEGRIDLAVHSLKDMPMEVPEDFPVLACTRREDPRDVLVLRKGLERLEKDSVIGCSSLRRKLQLGSLYPEAEIRNIRGNVLTRLEKLDAGEYDALVLAAAGLIRLGLEERISRFFSVEEILPSAGQGIMAVQGSPSMREVTACVNDREAALAAGAERAFVRELEGGCSSPVAAFAQVEGDTCRLRGLYYDEGSGGYSIGEKIFYIEENDPAQGARMGRELAHELRDRYTEKR</sequence>
<dbReference type="InterPro" id="IPR036803">
    <property type="entry name" value="Porphobilinogen_deaminase_C_sf"/>
</dbReference>
<evidence type="ECO:0000256" key="3">
    <source>
        <dbReference type="ARBA" id="ARBA00005638"/>
    </source>
</evidence>
<evidence type="ECO:0000259" key="10">
    <source>
        <dbReference type="Pfam" id="PF03900"/>
    </source>
</evidence>
<evidence type="ECO:0000256" key="6">
    <source>
        <dbReference type="ARBA" id="ARBA00023244"/>
    </source>
</evidence>
<dbReference type="InterPro" id="IPR022418">
    <property type="entry name" value="Porphobilinogen_deaminase_C"/>
</dbReference>
<dbReference type="Gene3D" id="3.40.190.10">
    <property type="entry name" value="Periplasmic binding protein-like II"/>
    <property type="match status" value="2"/>
</dbReference>
<dbReference type="PRINTS" id="PR00151">
    <property type="entry name" value="PORPHBDMNASE"/>
</dbReference>
<dbReference type="PROSITE" id="PS00533">
    <property type="entry name" value="PORPHOBILINOGEN_DEAM"/>
    <property type="match status" value="1"/>
</dbReference>
<dbReference type="PIRSF" id="PIRSF001438">
    <property type="entry name" value="4pyrrol_synth_OHMeBilane_synth"/>
    <property type="match status" value="1"/>
</dbReference>
<evidence type="ECO:0000256" key="1">
    <source>
        <dbReference type="ARBA" id="ARBA00002869"/>
    </source>
</evidence>
<dbReference type="HAMAP" id="MF_00260">
    <property type="entry name" value="Porphobil_deam"/>
    <property type="match status" value="1"/>
</dbReference>
<dbReference type="GO" id="GO:0004418">
    <property type="term" value="F:hydroxymethylbilane synthase activity"/>
    <property type="evidence" value="ECO:0007669"/>
    <property type="project" value="UniProtKB-UniRule"/>
</dbReference>
<evidence type="ECO:0000256" key="7">
    <source>
        <dbReference type="ARBA" id="ARBA00048169"/>
    </source>
</evidence>
<reference evidence="11" key="1">
    <citation type="journal article" date="2021" name="PeerJ">
        <title>Extensive microbial diversity within the chicken gut microbiome revealed by metagenomics and culture.</title>
        <authorList>
            <person name="Gilroy R."/>
            <person name="Ravi A."/>
            <person name="Getino M."/>
            <person name="Pursley I."/>
            <person name="Horton D.L."/>
            <person name="Alikhan N.F."/>
            <person name="Baker D."/>
            <person name="Gharbi K."/>
            <person name="Hall N."/>
            <person name="Watson M."/>
            <person name="Adriaenssens E.M."/>
            <person name="Foster-Nyarko E."/>
            <person name="Jarju S."/>
            <person name="Secka A."/>
            <person name="Antonio M."/>
            <person name="Oren A."/>
            <person name="Chaudhuri R.R."/>
            <person name="La Ragione R."/>
            <person name="Hildebrand F."/>
            <person name="Pallen M.J."/>
        </authorList>
    </citation>
    <scope>NUCLEOTIDE SEQUENCE</scope>
    <source>
        <strain evidence="11">ChiSjej5B23-16112</strain>
    </source>
</reference>
<proteinExistence type="inferred from homology"/>
<evidence type="ECO:0000256" key="8">
    <source>
        <dbReference type="HAMAP-Rule" id="MF_00260"/>
    </source>
</evidence>
<dbReference type="FunFam" id="3.40.190.10:FF:000005">
    <property type="entry name" value="Porphobilinogen deaminase"/>
    <property type="match status" value="1"/>
</dbReference>